<gene>
    <name evidence="1" type="ORF">HW450_12855</name>
</gene>
<dbReference type="EMBL" id="CP059833">
    <property type="protein sequence ID" value="QMV85185.1"/>
    <property type="molecule type" value="Genomic_DNA"/>
</dbReference>
<name>A0A7G5FEZ4_9CORY</name>
<evidence type="ECO:0008006" key="3">
    <source>
        <dbReference type="Google" id="ProtNLM"/>
    </source>
</evidence>
<sequence>MNEHRQIQQQYAFALDALRMLAQRELLSWWDQTAHLTYVDQRRLLAQPFLEIVRKYGEQAAYSAADYLFLSRSLDESLAKLEYPEIADPVGFEQAQASYRYAMWLKEYSEDPEARQVAKAKLMGVVQRLVTEPARTTVEMGVVKAGTAYARVPEPGACAFCLMLASRGAVYSKQTVLTAHAHRENRKHSVGIKAMKRYHDNCRCLGIEVKRDGSDLPKINRELEKAWGQAMRAGSEGTDFQKWATYIEDRRLAAMEAVKFPEIPGLKMPKYQGDATRVVDGKREPLPALDKLAGHILYGWRSDRSPEKPLVLDKRSGHTSQSVRVGKTRFPMSWSDQQILDACVKVLQTGLVSVKGNVRVVDGVVDGVKIRMKYTIFEGKAVHVYGYPLKSPGRGTSVVKRGGGIAWH</sequence>
<dbReference type="AlphaFoldDB" id="A0A7G5FEZ4"/>
<proteinExistence type="predicted"/>
<dbReference type="RefSeq" id="WP_182385990.1">
    <property type="nucleotide sequence ID" value="NZ_CP059833.1"/>
</dbReference>
<evidence type="ECO:0000313" key="2">
    <source>
        <dbReference type="Proteomes" id="UP000515570"/>
    </source>
</evidence>
<dbReference type="Pfam" id="PF25310">
    <property type="entry name" value="VG15"/>
    <property type="match status" value="1"/>
</dbReference>
<protein>
    <recommendedName>
        <fullName evidence="3">Bacterial EndoU nuclease domain-containing protein</fullName>
    </recommendedName>
</protein>
<reference evidence="1 2" key="1">
    <citation type="submission" date="2020-07" db="EMBL/GenBank/DDBJ databases">
        <title>non toxigenic Corynebacterium sp. nov from a clinical source.</title>
        <authorList>
            <person name="Bernier A.-M."/>
            <person name="Bernard K."/>
        </authorList>
    </citation>
    <scope>NUCLEOTIDE SEQUENCE [LARGE SCALE GENOMIC DNA]</scope>
    <source>
        <strain evidence="2">NML 93-0612</strain>
    </source>
</reference>
<dbReference type="InterPro" id="IPR057369">
    <property type="entry name" value="VG15"/>
</dbReference>
<accession>A0A7G5FEZ4</accession>
<keyword evidence="2" id="KW-1185">Reference proteome</keyword>
<evidence type="ECO:0000313" key="1">
    <source>
        <dbReference type="EMBL" id="QMV85185.1"/>
    </source>
</evidence>
<organism evidence="1 2">
    <name type="scientific">Corynebacterium hindlerae</name>
    <dbReference type="NCBI Taxonomy" id="699041"/>
    <lineage>
        <taxon>Bacteria</taxon>
        <taxon>Bacillati</taxon>
        <taxon>Actinomycetota</taxon>
        <taxon>Actinomycetes</taxon>
        <taxon>Mycobacteriales</taxon>
        <taxon>Corynebacteriaceae</taxon>
        <taxon>Corynebacterium</taxon>
    </lineage>
</organism>
<dbReference type="Proteomes" id="UP000515570">
    <property type="component" value="Chromosome"/>
</dbReference>